<sequence length="244" mass="28536">MKTLYNKTPFLTKGWAREETFNFFLSFSQPYFNVHTEINITSLYHYAKWERLSVFLSYLHAATEAMRKTENFLLRIEETEVVKYEAVDVSTTVLTDSKTLSFVHLPHHPDLPTFCREASQLVKEVQKNNKLFNGYNGSDLYHATTLPWFKFHGMEHAYEDKSKDAIPKLTFGRLEWRGNQVILPVSIRVHHALVDGYQIHVFLENMQLSMQAAVTVSAAKPKHTLERMKSMRRFLKPIMQAYNL</sequence>
<dbReference type="RefSeq" id="WP_302041567.1">
    <property type="nucleotide sequence ID" value="NZ_JAUKPO010000036.1"/>
</dbReference>
<evidence type="ECO:0000313" key="1">
    <source>
        <dbReference type="EMBL" id="MDO1450766.1"/>
    </source>
</evidence>
<dbReference type="Proteomes" id="UP001168528">
    <property type="component" value="Unassembled WGS sequence"/>
</dbReference>
<dbReference type="EMBL" id="JAUKPO010000036">
    <property type="protein sequence ID" value="MDO1450766.1"/>
    <property type="molecule type" value="Genomic_DNA"/>
</dbReference>
<evidence type="ECO:0000313" key="2">
    <source>
        <dbReference type="Proteomes" id="UP001168528"/>
    </source>
</evidence>
<dbReference type="SUPFAM" id="SSF52777">
    <property type="entry name" value="CoA-dependent acyltransferases"/>
    <property type="match status" value="1"/>
</dbReference>
<dbReference type="Gene3D" id="3.30.559.10">
    <property type="entry name" value="Chloramphenicol acetyltransferase-like domain"/>
    <property type="match status" value="1"/>
</dbReference>
<gene>
    <name evidence="1" type="ORF">Q0590_31120</name>
</gene>
<dbReference type="Pfam" id="PF00302">
    <property type="entry name" value="CAT"/>
    <property type="match status" value="1"/>
</dbReference>
<dbReference type="PANTHER" id="PTHR38474:SF1">
    <property type="entry name" value="SLR0299 PROTEIN"/>
    <property type="match status" value="1"/>
</dbReference>
<reference evidence="1" key="1">
    <citation type="submission" date="2023-07" db="EMBL/GenBank/DDBJ databases">
        <title>The genome sequence of Rhodocytophaga aerolata KACC 12507.</title>
        <authorList>
            <person name="Zhang X."/>
        </authorList>
    </citation>
    <scope>NUCLEOTIDE SEQUENCE</scope>
    <source>
        <strain evidence="1">KACC 12507</strain>
    </source>
</reference>
<name>A0ABT8RF78_9BACT</name>
<accession>A0ABT8RF78</accession>
<proteinExistence type="predicted"/>
<dbReference type="InterPro" id="IPR001707">
    <property type="entry name" value="Cmp_AcTrfase"/>
</dbReference>
<dbReference type="SMART" id="SM01059">
    <property type="entry name" value="CAT"/>
    <property type="match status" value="1"/>
</dbReference>
<dbReference type="InterPro" id="IPR023213">
    <property type="entry name" value="CAT-like_dom_sf"/>
</dbReference>
<dbReference type="PANTHER" id="PTHR38474">
    <property type="entry name" value="SLR0299 PROTEIN"/>
    <property type="match status" value="1"/>
</dbReference>
<organism evidence="1 2">
    <name type="scientific">Rhodocytophaga aerolata</name>
    <dbReference type="NCBI Taxonomy" id="455078"/>
    <lineage>
        <taxon>Bacteria</taxon>
        <taxon>Pseudomonadati</taxon>
        <taxon>Bacteroidota</taxon>
        <taxon>Cytophagia</taxon>
        <taxon>Cytophagales</taxon>
        <taxon>Rhodocytophagaceae</taxon>
        <taxon>Rhodocytophaga</taxon>
    </lineage>
</organism>
<comment type="caution">
    <text evidence="1">The sequence shown here is derived from an EMBL/GenBank/DDBJ whole genome shotgun (WGS) entry which is preliminary data.</text>
</comment>
<keyword evidence="2" id="KW-1185">Reference proteome</keyword>
<protein>
    <submittedName>
        <fullName evidence="1">CatA-like O-acetyltransferase</fullName>
    </submittedName>
</protein>